<protein>
    <recommendedName>
        <fullName evidence="2">DUF7144 domain-containing protein</fullName>
    </recommendedName>
</protein>
<dbReference type="Pfam" id="PF23636">
    <property type="entry name" value="DUF7144"/>
    <property type="match status" value="1"/>
</dbReference>
<name>A0A1G6Y908_9NOCA</name>
<feature type="transmembrane region" description="Helical" evidence="1">
    <location>
        <begin position="57"/>
        <end position="78"/>
    </location>
</feature>
<feature type="domain" description="DUF7144" evidence="2">
    <location>
        <begin position="17"/>
        <end position="126"/>
    </location>
</feature>
<sequence length="133" mass="14190">MSDQLSHKQHVAAGTSIGAAVLFVTVGILQVLQGIAAVADEVFAVGADYTYEFDLTVWGWIHIVLGVLIALVGVALLGGGIWARTLAVVIAGLSVVVNFLWLPYHPGWASVIIAIDVVVIWAIWTWIPSSGWE</sequence>
<keyword evidence="1" id="KW-0812">Transmembrane</keyword>
<feature type="transmembrane region" description="Helical" evidence="1">
    <location>
        <begin position="85"/>
        <end position="102"/>
    </location>
</feature>
<dbReference type="Proteomes" id="UP000199417">
    <property type="component" value="Unassembled WGS sequence"/>
</dbReference>
<dbReference type="AlphaFoldDB" id="A0A1G6Y908"/>
<proteinExistence type="predicted"/>
<dbReference type="RefSeq" id="WP_072843673.1">
    <property type="nucleotide sequence ID" value="NZ_FNAB01000007.1"/>
</dbReference>
<evidence type="ECO:0000256" key="1">
    <source>
        <dbReference type="SAM" id="Phobius"/>
    </source>
</evidence>
<dbReference type="InterPro" id="IPR055568">
    <property type="entry name" value="DUF7144"/>
</dbReference>
<keyword evidence="1" id="KW-0472">Membrane</keyword>
<evidence type="ECO:0000259" key="2">
    <source>
        <dbReference type="Pfam" id="PF23636"/>
    </source>
</evidence>
<keyword evidence="4" id="KW-1185">Reference proteome</keyword>
<keyword evidence="1" id="KW-1133">Transmembrane helix</keyword>
<accession>A0A1G6Y908</accession>
<gene>
    <name evidence="3" type="ORF">SAMN05444580_10786</name>
</gene>
<reference evidence="3 4" key="1">
    <citation type="submission" date="2016-10" db="EMBL/GenBank/DDBJ databases">
        <authorList>
            <person name="de Groot N.N."/>
        </authorList>
    </citation>
    <scope>NUCLEOTIDE SEQUENCE [LARGE SCALE GENOMIC DNA]</scope>
    <source>
        <strain evidence="3 4">JCM 11308</strain>
    </source>
</reference>
<dbReference type="EMBL" id="FNAB01000007">
    <property type="protein sequence ID" value="SDD86830.1"/>
    <property type="molecule type" value="Genomic_DNA"/>
</dbReference>
<organism evidence="3 4">
    <name type="scientific">Rhodococcus tukisamuensis</name>
    <dbReference type="NCBI Taxonomy" id="168276"/>
    <lineage>
        <taxon>Bacteria</taxon>
        <taxon>Bacillati</taxon>
        <taxon>Actinomycetota</taxon>
        <taxon>Actinomycetes</taxon>
        <taxon>Mycobacteriales</taxon>
        <taxon>Nocardiaceae</taxon>
        <taxon>Rhodococcus</taxon>
    </lineage>
</organism>
<evidence type="ECO:0000313" key="4">
    <source>
        <dbReference type="Proteomes" id="UP000199417"/>
    </source>
</evidence>
<evidence type="ECO:0000313" key="3">
    <source>
        <dbReference type="EMBL" id="SDD86830.1"/>
    </source>
</evidence>
<feature type="transmembrane region" description="Helical" evidence="1">
    <location>
        <begin position="12"/>
        <end position="37"/>
    </location>
</feature>
<feature type="transmembrane region" description="Helical" evidence="1">
    <location>
        <begin position="108"/>
        <end position="127"/>
    </location>
</feature>
<dbReference type="STRING" id="168276.SAMN05444580_10786"/>